<dbReference type="AlphaFoldDB" id="X0ZFD8"/>
<organism evidence="1">
    <name type="scientific">marine sediment metagenome</name>
    <dbReference type="NCBI Taxonomy" id="412755"/>
    <lineage>
        <taxon>unclassified sequences</taxon>
        <taxon>metagenomes</taxon>
        <taxon>ecological metagenomes</taxon>
    </lineage>
</organism>
<evidence type="ECO:0008006" key="2">
    <source>
        <dbReference type="Google" id="ProtNLM"/>
    </source>
</evidence>
<name>X0ZFD8_9ZZZZ</name>
<proteinExistence type="predicted"/>
<reference evidence="1" key="1">
    <citation type="journal article" date="2014" name="Front. Microbiol.">
        <title>High frequency of phylogenetically diverse reductive dehalogenase-homologous genes in deep subseafloor sedimentary metagenomes.</title>
        <authorList>
            <person name="Kawai M."/>
            <person name="Futagami T."/>
            <person name="Toyoda A."/>
            <person name="Takaki Y."/>
            <person name="Nishi S."/>
            <person name="Hori S."/>
            <person name="Arai W."/>
            <person name="Tsubouchi T."/>
            <person name="Morono Y."/>
            <person name="Uchiyama I."/>
            <person name="Ito T."/>
            <person name="Fujiyama A."/>
            <person name="Inagaki F."/>
            <person name="Takami H."/>
        </authorList>
    </citation>
    <scope>NUCLEOTIDE SEQUENCE</scope>
    <source>
        <strain evidence="1">Expedition CK06-06</strain>
    </source>
</reference>
<evidence type="ECO:0000313" key="1">
    <source>
        <dbReference type="EMBL" id="GAG47051.1"/>
    </source>
</evidence>
<feature type="non-terminal residue" evidence="1">
    <location>
        <position position="1"/>
    </location>
</feature>
<dbReference type="EMBL" id="BARS01056926">
    <property type="protein sequence ID" value="GAG47051.1"/>
    <property type="molecule type" value="Genomic_DNA"/>
</dbReference>
<protein>
    <recommendedName>
        <fullName evidence="2">SMP-30/Gluconolactonase/LRE-like region domain-containing protein</fullName>
    </recommendedName>
</protein>
<sequence length="88" mass="9892">SSNPMDFVLSEDGSSYIAISDYRGKLHLTVFSKLGHRRVQSRGVEYPTNLIREQKGSLSIDNQGNVYVGKKYLFGLDLPHQPKAKLPQ</sequence>
<gene>
    <name evidence="1" type="ORF">S01H1_83666</name>
</gene>
<comment type="caution">
    <text evidence="1">The sequence shown here is derived from an EMBL/GenBank/DDBJ whole genome shotgun (WGS) entry which is preliminary data.</text>
</comment>
<accession>X0ZFD8</accession>